<protein>
    <submittedName>
        <fullName evidence="1">Uncharacterized protein</fullName>
    </submittedName>
</protein>
<evidence type="ECO:0000313" key="1">
    <source>
        <dbReference type="EMBL" id="KKK67768.1"/>
    </source>
</evidence>
<comment type="caution">
    <text evidence="1">The sequence shown here is derived from an EMBL/GenBank/DDBJ whole genome shotgun (WGS) entry which is preliminary data.</text>
</comment>
<organism evidence="1">
    <name type="scientific">marine sediment metagenome</name>
    <dbReference type="NCBI Taxonomy" id="412755"/>
    <lineage>
        <taxon>unclassified sequences</taxon>
        <taxon>metagenomes</taxon>
        <taxon>ecological metagenomes</taxon>
    </lineage>
</organism>
<dbReference type="EMBL" id="LAZR01059446">
    <property type="protein sequence ID" value="KKK67768.1"/>
    <property type="molecule type" value="Genomic_DNA"/>
</dbReference>
<sequence length="45" mass="4792">MPTSLAPEMSSEEILMSIPECLIAMGVVSVGVKIENGNLDIMVEL</sequence>
<name>A0A0F8XFV5_9ZZZZ</name>
<dbReference type="AlphaFoldDB" id="A0A0F8XFV5"/>
<reference evidence="1" key="1">
    <citation type="journal article" date="2015" name="Nature">
        <title>Complex archaea that bridge the gap between prokaryotes and eukaryotes.</title>
        <authorList>
            <person name="Spang A."/>
            <person name="Saw J.H."/>
            <person name="Jorgensen S.L."/>
            <person name="Zaremba-Niedzwiedzka K."/>
            <person name="Martijn J."/>
            <person name="Lind A.E."/>
            <person name="van Eijk R."/>
            <person name="Schleper C."/>
            <person name="Guy L."/>
            <person name="Ettema T.J."/>
        </authorList>
    </citation>
    <scope>NUCLEOTIDE SEQUENCE</scope>
</reference>
<proteinExistence type="predicted"/>
<gene>
    <name evidence="1" type="ORF">LCGC14_2950750</name>
</gene>
<accession>A0A0F8XFV5</accession>